<dbReference type="EnsemblPlants" id="LPERR06G12540.1">
    <property type="protein sequence ID" value="LPERR06G12540.1"/>
    <property type="gene ID" value="LPERR06G12540"/>
</dbReference>
<dbReference type="Proteomes" id="UP000032180">
    <property type="component" value="Chromosome 6"/>
</dbReference>
<evidence type="ECO:0000256" key="1">
    <source>
        <dbReference type="SAM" id="MobiDB-lite"/>
    </source>
</evidence>
<sequence>MHPDGPRGIHSPVPVAPLGPMPAIASGRGLQIPLPHFNLTEQMAHMQDWQHHADAQFSNFNNMMQQQQTNLQAYFHF</sequence>
<evidence type="ECO:0000313" key="2">
    <source>
        <dbReference type="EnsemblPlants" id="LPERR06G12540.1"/>
    </source>
</evidence>
<reference evidence="2 3" key="1">
    <citation type="submission" date="2012-08" db="EMBL/GenBank/DDBJ databases">
        <title>Oryza genome evolution.</title>
        <authorList>
            <person name="Wing R.A."/>
        </authorList>
    </citation>
    <scope>NUCLEOTIDE SEQUENCE</scope>
</reference>
<reference evidence="2" key="3">
    <citation type="submission" date="2015-04" db="UniProtKB">
        <authorList>
            <consortium name="EnsemblPlants"/>
        </authorList>
    </citation>
    <scope>IDENTIFICATION</scope>
</reference>
<protein>
    <submittedName>
        <fullName evidence="2">Uncharacterized protein</fullName>
    </submittedName>
</protein>
<dbReference type="AlphaFoldDB" id="A0A0D9WQA9"/>
<reference evidence="3" key="2">
    <citation type="submission" date="2013-12" db="EMBL/GenBank/DDBJ databases">
        <authorList>
            <person name="Yu Y."/>
            <person name="Lee S."/>
            <person name="de Baynast K."/>
            <person name="Wissotski M."/>
            <person name="Liu L."/>
            <person name="Talag J."/>
            <person name="Goicoechea J."/>
            <person name="Angelova A."/>
            <person name="Jetty R."/>
            <person name="Kudrna D."/>
            <person name="Golser W."/>
            <person name="Rivera L."/>
            <person name="Zhang J."/>
            <person name="Wing R."/>
        </authorList>
    </citation>
    <scope>NUCLEOTIDE SEQUENCE</scope>
</reference>
<keyword evidence="3" id="KW-1185">Reference proteome</keyword>
<dbReference type="HOGENOM" id="CLU_2641680_0_0_1"/>
<evidence type="ECO:0000313" key="3">
    <source>
        <dbReference type="Proteomes" id="UP000032180"/>
    </source>
</evidence>
<organism evidence="2 3">
    <name type="scientific">Leersia perrieri</name>
    <dbReference type="NCBI Taxonomy" id="77586"/>
    <lineage>
        <taxon>Eukaryota</taxon>
        <taxon>Viridiplantae</taxon>
        <taxon>Streptophyta</taxon>
        <taxon>Embryophyta</taxon>
        <taxon>Tracheophyta</taxon>
        <taxon>Spermatophyta</taxon>
        <taxon>Magnoliopsida</taxon>
        <taxon>Liliopsida</taxon>
        <taxon>Poales</taxon>
        <taxon>Poaceae</taxon>
        <taxon>BOP clade</taxon>
        <taxon>Oryzoideae</taxon>
        <taxon>Oryzeae</taxon>
        <taxon>Oryzinae</taxon>
        <taxon>Leersia</taxon>
    </lineage>
</organism>
<dbReference type="Gramene" id="LPERR06G12540.1">
    <property type="protein sequence ID" value="LPERR06G12540.1"/>
    <property type="gene ID" value="LPERR06G12540"/>
</dbReference>
<feature type="region of interest" description="Disordered" evidence="1">
    <location>
        <begin position="1"/>
        <end position="20"/>
    </location>
</feature>
<accession>A0A0D9WQA9</accession>
<proteinExistence type="predicted"/>
<name>A0A0D9WQA9_9ORYZ</name>